<sequence length="164" mass="16893">MTAELISSPSRRLGAGWAGRASHLRRQQVRSRESEQAARVQELWDQLVEVLRDIDTPTSAVLCTAGGAPVAIHGLGRADLVRAAQVTGSLFAEHASPSASAPGAVPDAVELSADGRTTVIACVSGDAAGDHLLSVTAEGVSAPLLHAWTRRAAADLGEVLSAQS</sequence>
<name>A0ABU5KC39_9ACTN</name>
<evidence type="ECO:0000313" key="1">
    <source>
        <dbReference type="EMBL" id="MDZ5662492.1"/>
    </source>
</evidence>
<dbReference type="RefSeq" id="WP_172270885.1">
    <property type="nucleotide sequence ID" value="NZ_JAXQPW010000004.1"/>
</dbReference>
<evidence type="ECO:0000313" key="2">
    <source>
        <dbReference type="Proteomes" id="UP001291999"/>
    </source>
</evidence>
<keyword evidence="2" id="KW-1185">Reference proteome</keyword>
<gene>
    <name evidence="1" type="ORF">SFC79_12025</name>
</gene>
<proteinExistence type="predicted"/>
<comment type="caution">
    <text evidence="1">The sequence shown here is derived from an EMBL/GenBank/DDBJ whole genome shotgun (WGS) entry which is preliminary data.</text>
</comment>
<dbReference type="EMBL" id="JAXQPW010000004">
    <property type="protein sequence ID" value="MDZ5662492.1"/>
    <property type="molecule type" value="Genomic_DNA"/>
</dbReference>
<dbReference type="Proteomes" id="UP001291999">
    <property type="component" value="Unassembled WGS sequence"/>
</dbReference>
<accession>A0ABU5KC39</accession>
<reference evidence="1 2" key="1">
    <citation type="submission" date="2023-11" db="EMBL/GenBank/DDBJ databases">
        <title>Novel species in genus Nocardioides.</title>
        <authorList>
            <person name="Zhou H."/>
        </authorList>
    </citation>
    <scope>NUCLEOTIDE SEQUENCE [LARGE SCALE GENOMIC DNA]</scope>
    <source>
        <strain evidence="1 2">S-58</strain>
    </source>
</reference>
<evidence type="ECO:0008006" key="3">
    <source>
        <dbReference type="Google" id="ProtNLM"/>
    </source>
</evidence>
<organism evidence="1 2">
    <name type="scientific">Nocardioides renjunii</name>
    <dbReference type="NCBI Taxonomy" id="3095075"/>
    <lineage>
        <taxon>Bacteria</taxon>
        <taxon>Bacillati</taxon>
        <taxon>Actinomycetota</taxon>
        <taxon>Actinomycetes</taxon>
        <taxon>Propionibacteriales</taxon>
        <taxon>Nocardioidaceae</taxon>
        <taxon>Nocardioides</taxon>
    </lineage>
</organism>
<protein>
    <recommendedName>
        <fullName evidence="3">Roadblock/LAMTOR2 domain-containing protein</fullName>
    </recommendedName>
</protein>